<dbReference type="Pfam" id="PF11951">
    <property type="entry name" value="Fungal_trans_2"/>
    <property type="match status" value="1"/>
</dbReference>
<sequence length="334" mass="37668">MEEGRCFLLDAERAVRLRGLKPHRSRKVRLLHNLFLYNRILEESTFTYTDASNYQTSNGRGLQDDIQSIPQSNAATRDPAYGNPASGDSLTAQPEQTLVDQLIANDGTLFEAVYGVPIALMDLISQATSLAQEVSSQKLSLHSATDLHTVASLARRVRVLEDRICKFQWEPHGKGHGYDNIPTAYVDGLSQPPTTYDNVMRHFISAMHQALLIFFYRRIQGTNPYALQPFVKRTVSELFAFERAKAENSIVTPVPCWPGFIAGCEAVEEDREQIRRWFREARPGWRSFDAIQDALEGFWRARDLSDAGTGTGLGATEVTWEHFLTKHRIAIIPT</sequence>
<keyword evidence="3" id="KW-1185">Reference proteome</keyword>
<evidence type="ECO:0000313" key="2">
    <source>
        <dbReference type="EMBL" id="EMR64314.1"/>
    </source>
</evidence>
<dbReference type="eggNOG" id="ENOG502R94Q">
    <property type="taxonomic scope" value="Eukaryota"/>
</dbReference>
<dbReference type="Proteomes" id="UP000012174">
    <property type="component" value="Unassembled WGS sequence"/>
</dbReference>
<dbReference type="OrthoDB" id="3477330at2759"/>
<dbReference type="OMA" id="CHALMIF"/>
<evidence type="ECO:0000256" key="1">
    <source>
        <dbReference type="ARBA" id="ARBA00023242"/>
    </source>
</evidence>
<dbReference type="InterPro" id="IPR021858">
    <property type="entry name" value="Fun_TF"/>
</dbReference>
<keyword evidence="1" id="KW-0539">Nucleus</keyword>
<proteinExistence type="predicted"/>
<dbReference type="KEGG" id="ela:UCREL1_8765"/>
<organism evidence="2 3">
    <name type="scientific">Eutypa lata (strain UCR-EL1)</name>
    <name type="common">Grapevine dieback disease fungus</name>
    <name type="synonym">Eutypa armeniacae</name>
    <dbReference type="NCBI Taxonomy" id="1287681"/>
    <lineage>
        <taxon>Eukaryota</taxon>
        <taxon>Fungi</taxon>
        <taxon>Dikarya</taxon>
        <taxon>Ascomycota</taxon>
        <taxon>Pezizomycotina</taxon>
        <taxon>Sordariomycetes</taxon>
        <taxon>Xylariomycetidae</taxon>
        <taxon>Xylariales</taxon>
        <taxon>Diatrypaceae</taxon>
        <taxon>Eutypa</taxon>
    </lineage>
</organism>
<protein>
    <submittedName>
        <fullName evidence="2">Putative c6 transcription protein</fullName>
    </submittedName>
</protein>
<reference evidence="3" key="1">
    <citation type="journal article" date="2013" name="Genome Announc.">
        <title>Draft genome sequence of the grapevine dieback fungus Eutypa lata UCR-EL1.</title>
        <authorList>
            <person name="Blanco-Ulate B."/>
            <person name="Rolshausen P.E."/>
            <person name="Cantu D."/>
        </authorList>
    </citation>
    <scope>NUCLEOTIDE SEQUENCE [LARGE SCALE GENOMIC DNA]</scope>
    <source>
        <strain evidence="3">UCR-EL1</strain>
    </source>
</reference>
<dbReference type="HOGENOM" id="CLU_831638_0_0_1"/>
<dbReference type="EMBL" id="KB707096">
    <property type="protein sequence ID" value="EMR64314.1"/>
    <property type="molecule type" value="Genomic_DNA"/>
</dbReference>
<evidence type="ECO:0000313" key="3">
    <source>
        <dbReference type="Proteomes" id="UP000012174"/>
    </source>
</evidence>
<accession>M7SDK9</accession>
<gene>
    <name evidence="2" type="ORF">UCREL1_8765</name>
</gene>
<name>M7SDK9_EUTLA</name>
<dbReference type="STRING" id="1287681.M7SDK9"/>
<dbReference type="AlphaFoldDB" id="M7SDK9"/>